<dbReference type="GO" id="GO:0003959">
    <property type="term" value="F:NADPH dehydrogenase activity"/>
    <property type="evidence" value="ECO:0007669"/>
    <property type="project" value="TreeGrafter"/>
</dbReference>
<dbReference type="AlphaFoldDB" id="A0A0B7KSW4"/>
<dbReference type="PANTHER" id="PTHR22893">
    <property type="entry name" value="NADH OXIDOREDUCTASE-RELATED"/>
    <property type="match status" value="1"/>
</dbReference>
<organism evidence="3">
    <name type="scientific">Bionectria ochroleuca</name>
    <name type="common">Gliocladium roseum</name>
    <dbReference type="NCBI Taxonomy" id="29856"/>
    <lineage>
        <taxon>Eukaryota</taxon>
        <taxon>Fungi</taxon>
        <taxon>Dikarya</taxon>
        <taxon>Ascomycota</taxon>
        <taxon>Pezizomycotina</taxon>
        <taxon>Sordariomycetes</taxon>
        <taxon>Hypocreomycetidae</taxon>
        <taxon>Hypocreales</taxon>
        <taxon>Bionectriaceae</taxon>
        <taxon>Clonostachys</taxon>
    </lineage>
</organism>
<accession>A0A0B7KSW4</accession>
<keyword evidence="1" id="KW-0285">Flavoprotein</keyword>
<feature type="domain" description="NADH:flavin oxidoreductase/NADH oxidase N-terminal" evidence="2">
    <location>
        <begin position="4"/>
        <end position="98"/>
    </location>
</feature>
<dbReference type="Gene3D" id="3.20.20.70">
    <property type="entry name" value="Aldolase class I"/>
    <property type="match status" value="1"/>
</dbReference>
<dbReference type="GO" id="GO:0010181">
    <property type="term" value="F:FMN binding"/>
    <property type="evidence" value="ECO:0007669"/>
    <property type="project" value="InterPro"/>
</dbReference>
<sequence>MSNLFLPLQVGTMSLQHRVAMAPLTRLRVDTNSLPLSFVKEYYSQRASVPGTLIVSEGLNIDPGLNKAIPSLVNDAQVASWKGITDAVHAKGSFMVLAPSAIPIDPKSEPPTPMTESDIQHAITMFAAGARRAIEAGFDAVEVHGAHGYLIDQFTQDRANQRIDKWGGSVENRSRFGVEVTKAVVETIGADRVSFRISPYSEFQAMRMADPCPQFTHLVKELRKLKLAFLHIVTARMNSAEDSEFPASIDYLIEAWGKASPVLVAGGLNLWSAKELMTQWSDRDIVAVFGR</sequence>
<reference evidence="3" key="1">
    <citation type="submission" date="2015-01" db="EMBL/GenBank/DDBJ databases">
        <authorList>
            <person name="Durling Mikael"/>
        </authorList>
    </citation>
    <scope>NUCLEOTIDE SEQUENCE</scope>
</reference>
<proteinExistence type="predicted"/>
<name>A0A0B7KSW4_BIOOC</name>
<evidence type="ECO:0000313" key="3">
    <source>
        <dbReference type="EMBL" id="CEO57946.1"/>
    </source>
</evidence>
<evidence type="ECO:0000259" key="2">
    <source>
        <dbReference type="Pfam" id="PF00724"/>
    </source>
</evidence>
<gene>
    <name evidence="3" type="ORF">BN869_000014004_1</name>
</gene>
<dbReference type="Pfam" id="PF00724">
    <property type="entry name" value="Oxidored_FMN"/>
    <property type="match status" value="2"/>
</dbReference>
<dbReference type="SUPFAM" id="SSF51395">
    <property type="entry name" value="FMN-linked oxidoreductases"/>
    <property type="match status" value="1"/>
</dbReference>
<dbReference type="PANTHER" id="PTHR22893:SF91">
    <property type="entry name" value="NADPH DEHYDROGENASE 2-RELATED"/>
    <property type="match status" value="1"/>
</dbReference>
<evidence type="ECO:0000256" key="1">
    <source>
        <dbReference type="ARBA" id="ARBA00022630"/>
    </source>
</evidence>
<feature type="domain" description="NADH:flavin oxidoreductase/NADH oxidase N-terminal" evidence="2">
    <location>
        <begin position="112"/>
        <end position="288"/>
    </location>
</feature>
<dbReference type="EMBL" id="CDPU01000192">
    <property type="protein sequence ID" value="CEO57946.1"/>
    <property type="molecule type" value="Genomic_DNA"/>
</dbReference>
<protein>
    <recommendedName>
        <fullName evidence="2">NADH:flavin oxidoreductase/NADH oxidase N-terminal domain-containing protein</fullName>
    </recommendedName>
</protein>
<dbReference type="InterPro" id="IPR001155">
    <property type="entry name" value="OxRdtase_FMN_N"/>
</dbReference>
<dbReference type="InterPro" id="IPR045247">
    <property type="entry name" value="Oye-like"/>
</dbReference>
<dbReference type="InterPro" id="IPR013785">
    <property type="entry name" value="Aldolase_TIM"/>
</dbReference>